<dbReference type="Pfam" id="PF02195">
    <property type="entry name" value="ParB_N"/>
    <property type="match status" value="1"/>
</dbReference>
<keyword evidence="3" id="KW-0238">DNA-binding</keyword>
<keyword evidence="7" id="KW-1185">Reference proteome</keyword>
<evidence type="ECO:0000259" key="5">
    <source>
        <dbReference type="SMART" id="SM00470"/>
    </source>
</evidence>
<dbReference type="EMBL" id="CP122566">
    <property type="protein sequence ID" value="WGH92559.1"/>
    <property type="molecule type" value="Genomic_DNA"/>
</dbReference>
<dbReference type="InterPro" id="IPR041468">
    <property type="entry name" value="HTH_ParB/Spo0J"/>
</dbReference>
<dbReference type="InterPro" id="IPR050336">
    <property type="entry name" value="Chromosome_partition/occlusion"/>
</dbReference>
<dbReference type="AlphaFoldDB" id="A0AAJ6AMK8"/>
<dbReference type="SUPFAM" id="SSF110849">
    <property type="entry name" value="ParB/Sulfiredoxin"/>
    <property type="match status" value="1"/>
</dbReference>
<dbReference type="Proteomes" id="UP001224674">
    <property type="component" value="Chromosome"/>
</dbReference>
<evidence type="ECO:0000256" key="3">
    <source>
        <dbReference type="ARBA" id="ARBA00023125"/>
    </source>
</evidence>
<dbReference type="SMART" id="SM00470">
    <property type="entry name" value="ParB"/>
    <property type="match status" value="1"/>
</dbReference>
<protein>
    <submittedName>
        <fullName evidence="6">ParB/RepB/Spo0J family partition protein</fullName>
    </submittedName>
</protein>
<dbReference type="InterPro" id="IPR004437">
    <property type="entry name" value="ParB/RepB/Spo0J"/>
</dbReference>
<dbReference type="GO" id="GO:0007059">
    <property type="term" value="P:chromosome segregation"/>
    <property type="evidence" value="ECO:0007669"/>
    <property type="project" value="UniProtKB-KW"/>
</dbReference>
<dbReference type="NCBIfam" id="TIGR00180">
    <property type="entry name" value="parB_part"/>
    <property type="match status" value="1"/>
</dbReference>
<dbReference type="Gene3D" id="1.10.10.2830">
    <property type="match status" value="1"/>
</dbReference>
<organism evidence="6 7">
    <name type="scientific">Auritidibacter ignavus</name>
    <dbReference type="NCBI Taxonomy" id="678932"/>
    <lineage>
        <taxon>Bacteria</taxon>
        <taxon>Bacillati</taxon>
        <taxon>Actinomycetota</taxon>
        <taxon>Actinomycetes</taxon>
        <taxon>Micrococcales</taxon>
        <taxon>Micrococcaceae</taxon>
        <taxon>Auritidibacter</taxon>
    </lineage>
</organism>
<dbReference type="InterPro" id="IPR057240">
    <property type="entry name" value="ParB_dimer_C"/>
</dbReference>
<reference evidence="6 7" key="1">
    <citation type="submission" date="2023-03" db="EMBL/GenBank/DDBJ databases">
        <title>Complete genome sequences of several Auritidibacter ignavus strains isolated from ear infections.</title>
        <authorList>
            <person name="Baehr T."/>
            <person name="Baumhoegger A.M."/>
        </authorList>
    </citation>
    <scope>NUCLEOTIDE SEQUENCE [LARGE SCALE GENOMIC DNA]</scope>
    <source>
        <strain evidence="6 7">BABAE-6</strain>
    </source>
</reference>
<dbReference type="Gene3D" id="3.90.1530.30">
    <property type="match status" value="1"/>
</dbReference>
<feature type="region of interest" description="Disordered" evidence="4">
    <location>
        <begin position="1"/>
        <end position="121"/>
    </location>
</feature>
<sequence>MSTKKNKRGLGRGLGALIQPEVGPVNAEDSTENVSQPAEKLSEEASQGAPAGGTNAQAGSSGVAAGTRSRPSDLFFETSREQGQDQRRDRYRRPSMPNPLAAHRETSGSQRTGSLDGEQRVPVSDSRLVLLDLEQITPNRQQPRQEFDEDELHELVASIREVGVLQPIVVREIGESTYELIMGERRFRASRLAGLSSIPAVIRDASDDRMLVEALVENIHRSDLNPLEEAAAYEQLLKDFGWSQEQLSKNIGKSRPAISNSLRLMQLPASVQSKVAARVLSSGHARALLGAEDPAVMEIIADRVVSEGSSVRATEELVSLYRSRKPHARRSVSRGTQTFDDLAAMFSDELDTTVDIRLGAKKGRISIDFASVEDLNRIMALIQPSQRQ</sequence>
<name>A0AAJ6AMK8_9MICC</name>
<evidence type="ECO:0000256" key="2">
    <source>
        <dbReference type="ARBA" id="ARBA00022829"/>
    </source>
</evidence>
<dbReference type="CDD" id="cd16393">
    <property type="entry name" value="SPO0J_N"/>
    <property type="match status" value="1"/>
</dbReference>
<dbReference type="Pfam" id="PF17762">
    <property type="entry name" value="HTH_ParB"/>
    <property type="match status" value="1"/>
</dbReference>
<evidence type="ECO:0000313" key="6">
    <source>
        <dbReference type="EMBL" id="WGH92559.1"/>
    </source>
</evidence>
<proteinExistence type="inferred from homology"/>
<dbReference type="GO" id="GO:0005694">
    <property type="term" value="C:chromosome"/>
    <property type="evidence" value="ECO:0007669"/>
    <property type="project" value="TreeGrafter"/>
</dbReference>
<dbReference type="PANTHER" id="PTHR33375">
    <property type="entry name" value="CHROMOSOME-PARTITIONING PROTEIN PARB-RELATED"/>
    <property type="match status" value="1"/>
</dbReference>
<comment type="similarity">
    <text evidence="1">Belongs to the ParB family.</text>
</comment>
<gene>
    <name evidence="6" type="ORF">QDX21_09645</name>
</gene>
<dbReference type="InterPro" id="IPR036086">
    <property type="entry name" value="ParB/Sulfiredoxin_sf"/>
</dbReference>
<dbReference type="FunFam" id="3.90.1530.30:FF:000001">
    <property type="entry name" value="Chromosome partitioning protein ParB"/>
    <property type="match status" value="1"/>
</dbReference>
<dbReference type="GO" id="GO:0045881">
    <property type="term" value="P:positive regulation of sporulation resulting in formation of a cellular spore"/>
    <property type="evidence" value="ECO:0007669"/>
    <property type="project" value="TreeGrafter"/>
</dbReference>
<feature type="compositionally biased region" description="Basic and acidic residues" evidence="4">
    <location>
        <begin position="78"/>
        <end position="88"/>
    </location>
</feature>
<keyword evidence="2" id="KW-0159">Chromosome partition</keyword>
<evidence type="ECO:0000256" key="4">
    <source>
        <dbReference type="SAM" id="MobiDB-lite"/>
    </source>
</evidence>
<evidence type="ECO:0000256" key="1">
    <source>
        <dbReference type="ARBA" id="ARBA00006295"/>
    </source>
</evidence>
<dbReference type="GO" id="GO:0003677">
    <property type="term" value="F:DNA binding"/>
    <property type="evidence" value="ECO:0007669"/>
    <property type="project" value="UniProtKB-KW"/>
</dbReference>
<dbReference type="SUPFAM" id="SSF109709">
    <property type="entry name" value="KorB DNA-binding domain-like"/>
    <property type="match status" value="1"/>
</dbReference>
<dbReference type="FunFam" id="1.10.10.2830:FF:000001">
    <property type="entry name" value="Chromosome partitioning protein ParB"/>
    <property type="match status" value="1"/>
</dbReference>
<feature type="compositionally biased region" description="Basic residues" evidence="4">
    <location>
        <begin position="1"/>
        <end position="10"/>
    </location>
</feature>
<accession>A0AAJ6AMK8</accession>
<dbReference type="Pfam" id="PF23552">
    <property type="entry name" value="ParB_C"/>
    <property type="match status" value="1"/>
</dbReference>
<evidence type="ECO:0000313" key="7">
    <source>
        <dbReference type="Proteomes" id="UP001224674"/>
    </source>
</evidence>
<feature type="domain" description="ParB-like N-terminal" evidence="5">
    <location>
        <begin position="129"/>
        <end position="219"/>
    </location>
</feature>
<dbReference type="InterPro" id="IPR003115">
    <property type="entry name" value="ParB_N"/>
</dbReference>
<dbReference type="PANTHER" id="PTHR33375:SF1">
    <property type="entry name" value="CHROMOSOME-PARTITIONING PROTEIN PARB-RELATED"/>
    <property type="match status" value="1"/>
</dbReference>
<dbReference type="RefSeq" id="WP_279674595.1">
    <property type="nucleotide sequence ID" value="NZ_CP122566.1"/>
</dbReference>